<organism evidence="1 2">
    <name type="scientific">Austropuccinia psidii MF-1</name>
    <dbReference type="NCBI Taxonomy" id="1389203"/>
    <lineage>
        <taxon>Eukaryota</taxon>
        <taxon>Fungi</taxon>
        <taxon>Dikarya</taxon>
        <taxon>Basidiomycota</taxon>
        <taxon>Pucciniomycotina</taxon>
        <taxon>Pucciniomycetes</taxon>
        <taxon>Pucciniales</taxon>
        <taxon>Sphaerophragmiaceae</taxon>
        <taxon>Austropuccinia</taxon>
    </lineage>
</organism>
<gene>
    <name evidence="1" type="ORF">O181_013429</name>
</gene>
<reference evidence="1" key="1">
    <citation type="submission" date="2021-03" db="EMBL/GenBank/DDBJ databases">
        <title>Draft genome sequence of rust myrtle Austropuccinia psidii MF-1, a brazilian biotype.</title>
        <authorList>
            <person name="Quecine M.C."/>
            <person name="Pachon D.M.R."/>
            <person name="Bonatelli M.L."/>
            <person name="Correr F.H."/>
            <person name="Franceschini L.M."/>
            <person name="Leite T.F."/>
            <person name="Margarido G.R.A."/>
            <person name="Almeida C.A."/>
            <person name="Ferrarezi J.A."/>
            <person name="Labate C.A."/>
        </authorList>
    </citation>
    <scope>NUCLEOTIDE SEQUENCE</scope>
    <source>
        <strain evidence="1">MF-1</strain>
    </source>
</reference>
<protein>
    <submittedName>
        <fullName evidence="1">Uncharacterized protein</fullName>
    </submittedName>
</protein>
<evidence type="ECO:0000313" key="2">
    <source>
        <dbReference type="Proteomes" id="UP000765509"/>
    </source>
</evidence>
<keyword evidence="2" id="KW-1185">Reference proteome</keyword>
<evidence type="ECO:0000313" key="1">
    <source>
        <dbReference type="EMBL" id="MBW0473714.1"/>
    </source>
</evidence>
<dbReference type="Proteomes" id="UP000765509">
    <property type="component" value="Unassembled WGS sequence"/>
</dbReference>
<comment type="caution">
    <text evidence="1">The sequence shown here is derived from an EMBL/GenBank/DDBJ whole genome shotgun (WGS) entry which is preliminary data.</text>
</comment>
<name>A0A9Q3BWD9_9BASI</name>
<dbReference type="AlphaFoldDB" id="A0A9Q3BWD9"/>
<accession>A0A9Q3BWD9</accession>
<sequence length="150" mass="17515">MKPWSIPQPRKSPVLTSHQLKPVASTSQRREYQSLLPFPAAQVFPNCGNWAIRVTREDHSVVNEGQDAVVRFLRRVDRNSRERIEYANDRMIPVTASEDKAARFAWYEDELINIFQKAFDDVGKDNYIVGFVCVWMYFISTFIDTKIEIK</sequence>
<dbReference type="EMBL" id="AVOT02003507">
    <property type="protein sequence ID" value="MBW0473714.1"/>
    <property type="molecule type" value="Genomic_DNA"/>
</dbReference>
<proteinExistence type="predicted"/>